<name>A0A8B8DCT1_CRAVI</name>
<protein>
    <submittedName>
        <fullName evidence="2">Uncharacterized protein LOC111125336 isoform X1</fullName>
    </submittedName>
</protein>
<gene>
    <name evidence="2" type="primary">LOC111125336</name>
</gene>
<organism evidence="1 2">
    <name type="scientific">Crassostrea virginica</name>
    <name type="common">Eastern oyster</name>
    <dbReference type="NCBI Taxonomy" id="6565"/>
    <lineage>
        <taxon>Eukaryota</taxon>
        <taxon>Metazoa</taxon>
        <taxon>Spiralia</taxon>
        <taxon>Lophotrochozoa</taxon>
        <taxon>Mollusca</taxon>
        <taxon>Bivalvia</taxon>
        <taxon>Autobranchia</taxon>
        <taxon>Pteriomorphia</taxon>
        <taxon>Ostreida</taxon>
        <taxon>Ostreoidea</taxon>
        <taxon>Ostreidae</taxon>
        <taxon>Crassostrea</taxon>
    </lineage>
</organism>
<accession>A0A8B8DCT1</accession>
<proteinExistence type="predicted"/>
<dbReference type="Proteomes" id="UP000694844">
    <property type="component" value="Chromosome 3"/>
</dbReference>
<dbReference type="OrthoDB" id="6212673at2759"/>
<dbReference type="KEGG" id="cvn:111125336"/>
<evidence type="ECO:0000313" key="2">
    <source>
        <dbReference type="RefSeq" id="XP_022324741.1"/>
    </source>
</evidence>
<dbReference type="RefSeq" id="XP_022324741.1">
    <property type="nucleotide sequence ID" value="XM_022469033.1"/>
</dbReference>
<reference evidence="2" key="1">
    <citation type="submission" date="2025-08" db="UniProtKB">
        <authorList>
            <consortium name="RefSeq"/>
        </authorList>
    </citation>
    <scope>IDENTIFICATION</scope>
    <source>
        <tissue evidence="2">Whole sample</tissue>
    </source>
</reference>
<sequence>MNNINLINVSRSTETNFFGEKNDLEYEEEIRKFGEEIEPQFRNRTDFMAWFRKQLPCIEPFQPEYAVHYYFFRSWSKNDLKFFPELEGIIEEDTEEVIGVAEEIGKSTQTKHCSDWDDENLHPYIKMMASPMTLDVFKFKEEKVNVVASVKDEIQKNVQIEEENVQLTTHLLGNDKKTEKKDKKNRKTDGKSRHNFLRRLIGV</sequence>
<dbReference type="AlphaFoldDB" id="A0A8B8DCT1"/>
<dbReference type="GeneID" id="111125336"/>
<evidence type="ECO:0000313" key="1">
    <source>
        <dbReference type="Proteomes" id="UP000694844"/>
    </source>
</evidence>
<keyword evidence="1" id="KW-1185">Reference proteome</keyword>